<evidence type="ECO:0000313" key="2">
    <source>
        <dbReference type="EMBL" id="SFV69793.1"/>
    </source>
</evidence>
<dbReference type="Gene3D" id="3.30.700.10">
    <property type="entry name" value="Glycoprotein, Type 4 Pilin"/>
    <property type="match status" value="1"/>
</dbReference>
<accession>A0A1W1CVN6</accession>
<evidence type="ECO:0008006" key="3">
    <source>
        <dbReference type="Google" id="ProtNLM"/>
    </source>
</evidence>
<organism evidence="2">
    <name type="scientific">hydrothermal vent metagenome</name>
    <dbReference type="NCBI Taxonomy" id="652676"/>
    <lineage>
        <taxon>unclassified sequences</taxon>
        <taxon>metagenomes</taxon>
        <taxon>ecological metagenomes</taxon>
    </lineage>
</organism>
<reference evidence="2" key="1">
    <citation type="submission" date="2016-10" db="EMBL/GenBank/DDBJ databases">
        <authorList>
            <person name="de Groot N.N."/>
        </authorList>
    </citation>
    <scope>NUCLEOTIDE SEQUENCE</scope>
</reference>
<name>A0A1W1CVN6_9ZZZZ</name>
<dbReference type="InterPro" id="IPR012902">
    <property type="entry name" value="N_methyl_site"/>
</dbReference>
<feature type="transmembrane region" description="Helical" evidence="1">
    <location>
        <begin position="7"/>
        <end position="31"/>
    </location>
</feature>
<keyword evidence="1" id="KW-1133">Transmembrane helix</keyword>
<dbReference type="PROSITE" id="PS00409">
    <property type="entry name" value="PROKAR_NTER_METHYL"/>
    <property type="match status" value="1"/>
</dbReference>
<keyword evidence="1" id="KW-0472">Membrane</keyword>
<sequence>MNQVQKGFSLIELLVVVAIIGILSAIGTVSYTNYISSSQKSVAKANYENVSRFVQTVGQVRSSGLDNSGGLNGINRSSSTSEVITQIIAKLVKDGDFKNPYSKDNALTTNACTADCEGKIYLEAKTNGDIVIYGFFEKGATVSASKTIAVK</sequence>
<dbReference type="SUPFAM" id="SSF54523">
    <property type="entry name" value="Pili subunits"/>
    <property type="match status" value="1"/>
</dbReference>
<keyword evidence="1" id="KW-0812">Transmembrane</keyword>
<protein>
    <recommendedName>
        <fullName evidence="3">Type II secretion envelope pseudopilin protein (PulG,guides folded protein to PulD in outer membrane)</fullName>
    </recommendedName>
</protein>
<dbReference type="AlphaFoldDB" id="A0A1W1CVN6"/>
<dbReference type="Pfam" id="PF07963">
    <property type="entry name" value="N_methyl"/>
    <property type="match status" value="1"/>
</dbReference>
<dbReference type="InterPro" id="IPR045584">
    <property type="entry name" value="Pilin-like"/>
</dbReference>
<dbReference type="EMBL" id="FPHJ01000069">
    <property type="protein sequence ID" value="SFV69793.1"/>
    <property type="molecule type" value="Genomic_DNA"/>
</dbReference>
<dbReference type="NCBIfam" id="TIGR02532">
    <property type="entry name" value="IV_pilin_GFxxxE"/>
    <property type="match status" value="1"/>
</dbReference>
<proteinExistence type="predicted"/>
<evidence type="ECO:0000256" key="1">
    <source>
        <dbReference type="SAM" id="Phobius"/>
    </source>
</evidence>
<gene>
    <name evidence="2" type="ORF">MNB_SUP05-5-1132</name>
</gene>